<dbReference type="SUPFAM" id="SSF51998">
    <property type="entry name" value="PFL-like glycyl radical enzymes"/>
    <property type="match status" value="1"/>
</dbReference>
<feature type="domain" description="PFL" evidence="10">
    <location>
        <begin position="355"/>
        <end position="1005"/>
    </location>
</feature>
<evidence type="ECO:0000256" key="7">
    <source>
        <dbReference type="PROSITE-ProRule" id="PRU00493"/>
    </source>
</evidence>
<feature type="domain" description="4Fe-4S ferredoxin-type" evidence="9">
    <location>
        <begin position="43"/>
        <end position="74"/>
    </location>
</feature>
<dbReference type="Gene3D" id="3.30.70.20">
    <property type="match status" value="1"/>
</dbReference>
<dbReference type="Proteomes" id="UP001150062">
    <property type="component" value="Unassembled WGS sequence"/>
</dbReference>
<keyword evidence="2" id="KW-0479">Metal-binding</keyword>
<keyword evidence="1" id="KW-0949">S-adenosyl-L-methionine</keyword>
<keyword evidence="6" id="KW-0456">Lyase</keyword>
<feature type="domain" description="4Fe-4S ferredoxin-type" evidence="9">
    <location>
        <begin position="78"/>
        <end position="102"/>
    </location>
</feature>
<name>A0ABQ8XF34_9EUKA</name>
<evidence type="ECO:0000313" key="12">
    <source>
        <dbReference type="EMBL" id="KAJ6231265.1"/>
    </source>
</evidence>
<sequence>MSLIVSLIQRNSIKYGPGIRTTIFFKGCTLGCNWCTHTESISPQPEILFKDHKCISCGLCTKNCPIELNKAQGITFKNWKRCQQCFRCVDVCPTKATTRLGEYFTINDIYKAILRDRHFYRLTNGGVTYSGGEPLLQSGPLLELLKKVKTQSLHNLIQTTGNIQWDNFEQVMPFVDQWFFDLRAGDPELHKKIIGGDPKLIWENAKKLVTKLSLERAKKMVNFRMPLIPQVNDCEESIYGISNLLHRIQMPKLTLLPYKKLEENKFEKVFTFNSADSSSCLSFQKAKALFENLGIDIQFDHGLFDFKKFGDFHNLQHKNNKNHINSISGCTKNYNITNNKKEKDQKSNDENILSERIKKLLKEYFSIEPGICSERSTLVHQYFANPKNKDKPRIIQRSESLVYILLNSTPRIYEDELLVGSWNTKRIGGAIYPEMNGIMYIIKDLFKFQNRKVNPFRINNQNKIAFLKNIPFWSSHSLVSKAISTAGLKAGSLLYEYTTQHRYVINEFGGIGHLCPNYEQLLKLGIMGYTRLIENKMKSTDDLNRKIFYRSLMIICDGIGKWAEIYSLLSKKLALELKDGDPRKKELIKISKVCKRVPMRPAKTFHEALQSILFLQIAINLESSDNSIGLGRLDQILYPYYKNDLENNIITRQQAVELLCCFSIKLSELVPVYDNQRDRIHGGHCNGQSISIGGLDSLGNDSTNELTMIFLNIMNKLRIRQPNYWARVHPNSPVEYLNEITSNLMQCSPSPSLVNDSMVQKIFNKKGVEKRDIWNYSAVGSCELIPNSKAYGSTNAAMINVVYALELSLGLKNFGHIKNLTSLENVSSMEQLFENFAHQLDHLIHMTISDLKIVEQIHSKLFPTPLTSLLVDGCINSGIDVTSGGAKYVWSGIQGIGIPDVADSLMAIDHIIFKDKRSDLKTLIKALKNNFQENEILRQYLINSPKYGHDNSKVDKMVYRIMKIFNELLNRRINTRKGKYCAGFSSETVHEHFGLTTSALPNGCKRGSVLANGLSPKIYNNDFYRSIPTKSLKSLTSLHLLSAENGLSFNLSLNSNQFQGDNGYKNLSGLIKGYFKSGGVQLQINLLNIDILKDAFKYPNKYPHLLVPLSGNIVYFNDLTKNMKLEIINRIINLKY</sequence>
<dbReference type="InterPro" id="IPR051215">
    <property type="entry name" value="GRE"/>
</dbReference>
<dbReference type="Pfam" id="PF13353">
    <property type="entry name" value="Fer4_12"/>
    <property type="match status" value="1"/>
</dbReference>
<dbReference type="Gene3D" id="3.20.70.20">
    <property type="match status" value="1"/>
</dbReference>
<evidence type="ECO:0000313" key="13">
    <source>
        <dbReference type="Proteomes" id="UP001150062"/>
    </source>
</evidence>
<evidence type="ECO:0000256" key="2">
    <source>
        <dbReference type="ARBA" id="ARBA00022723"/>
    </source>
</evidence>
<dbReference type="InterPro" id="IPR013785">
    <property type="entry name" value="Aldolase_TIM"/>
</dbReference>
<gene>
    <name evidence="12" type="ORF">M0813_05994</name>
</gene>
<keyword evidence="5" id="KW-0411">Iron-sulfur</keyword>
<organism evidence="12 13">
    <name type="scientific">Anaeramoeba flamelloides</name>
    <dbReference type="NCBI Taxonomy" id="1746091"/>
    <lineage>
        <taxon>Eukaryota</taxon>
        <taxon>Metamonada</taxon>
        <taxon>Anaeramoebidae</taxon>
        <taxon>Anaeramoeba</taxon>
    </lineage>
</organism>
<feature type="domain" description="Radical SAM core" evidence="11">
    <location>
        <begin position="14"/>
        <end position="296"/>
    </location>
</feature>
<dbReference type="SUPFAM" id="SSF54862">
    <property type="entry name" value="4Fe-4S ferredoxins"/>
    <property type="match status" value="1"/>
</dbReference>
<dbReference type="PROSITE" id="PS51379">
    <property type="entry name" value="4FE4S_FER_2"/>
    <property type="match status" value="2"/>
</dbReference>
<protein>
    <submittedName>
        <fullName evidence="12">Formate acetyltransferase 3-related</fullName>
    </submittedName>
</protein>
<evidence type="ECO:0000256" key="4">
    <source>
        <dbReference type="ARBA" id="ARBA00023004"/>
    </source>
</evidence>
<dbReference type="NCBIfam" id="TIGR02494">
    <property type="entry name" value="PFLE_PFLC"/>
    <property type="match status" value="1"/>
</dbReference>
<evidence type="ECO:0000259" key="11">
    <source>
        <dbReference type="PROSITE" id="PS51918"/>
    </source>
</evidence>
<proteinExistence type="predicted"/>
<dbReference type="Pfam" id="PF02901">
    <property type="entry name" value="PFL-like"/>
    <property type="match status" value="1"/>
</dbReference>
<evidence type="ECO:0000256" key="3">
    <source>
        <dbReference type="ARBA" id="ARBA00022818"/>
    </source>
</evidence>
<keyword evidence="4" id="KW-0408">Iron</keyword>
<keyword evidence="3 7" id="KW-0556">Organic radical</keyword>
<keyword evidence="13" id="KW-1185">Reference proteome</keyword>
<dbReference type="SFLD" id="SFLDG01118">
    <property type="entry name" value="activating_enzymes__group_2"/>
    <property type="match status" value="1"/>
</dbReference>
<dbReference type="SFLD" id="SFLDS00029">
    <property type="entry name" value="Radical_SAM"/>
    <property type="match status" value="1"/>
</dbReference>
<dbReference type="InterPro" id="IPR017900">
    <property type="entry name" value="4Fe4S_Fe_S_CS"/>
</dbReference>
<evidence type="ECO:0000256" key="1">
    <source>
        <dbReference type="ARBA" id="ARBA00022691"/>
    </source>
</evidence>
<dbReference type="InterPro" id="IPR058240">
    <property type="entry name" value="rSAM_sf"/>
</dbReference>
<dbReference type="SUPFAM" id="SSF102114">
    <property type="entry name" value="Radical SAM enzymes"/>
    <property type="match status" value="1"/>
</dbReference>
<comment type="caution">
    <text evidence="12">The sequence shown here is derived from an EMBL/GenBank/DDBJ whole genome shotgun (WGS) entry which is preliminary data.</text>
</comment>
<dbReference type="InterPro" id="IPR040074">
    <property type="entry name" value="BssD/PflA/YjjW"/>
</dbReference>
<evidence type="ECO:0000259" key="10">
    <source>
        <dbReference type="PROSITE" id="PS51554"/>
    </source>
</evidence>
<dbReference type="Pfam" id="PF01228">
    <property type="entry name" value="Gly_radical"/>
    <property type="match status" value="1"/>
</dbReference>
<feature type="modified residue" description="Glycine radical" evidence="7">
    <location>
        <position position="1111"/>
    </location>
</feature>
<dbReference type="InterPro" id="IPR007197">
    <property type="entry name" value="rSAM"/>
</dbReference>
<evidence type="ECO:0000256" key="5">
    <source>
        <dbReference type="ARBA" id="ARBA00023014"/>
    </source>
</evidence>
<dbReference type="Gene3D" id="3.20.20.70">
    <property type="entry name" value="Aldolase class I"/>
    <property type="match status" value="1"/>
</dbReference>
<accession>A0ABQ8XF34</accession>
<dbReference type="PROSITE" id="PS00198">
    <property type="entry name" value="4FE4S_FER_1"/>
    <property type="match status" value="1"/>
</dbReference>
<dbReference type="PROSITE" id="PS51149">
    <property type="entry name" value="GLY_RADICAL_2"/>
    <property type="match status" value="1"/>
</dbReference>
<dbReference type="InterPro" id="IPR001150">
    <property type="entry name" value="Gly_radical"/>
</dbReference>
<dbReference type="PANTHER" id="PTHR43641:SF2">
    <property type="entry name" value="DEHYDRATASE YBIW-RELATED"/>
    <property type="match status" value="1"/>
</dbReference>
<feature type="domain" description="Glycine radical" evidence="8">
    <location>
        <begin position="1012"/>
        <end position="1136"/>
    </location>
</feature>
<dbReference type="PROSITE" id="PS51554">
    <property type="entry name" value="PFL"/>
    <property type="match status" value="1"/>
</dbReference>
<dbReference type="InterPro" id="IPR017896">
    <property type="entry name" value="4Fe4S_Fe-S-bd"/>
</dbReference>
<dbReference type="InterPro" id="IPR004184">
    <property type="entry name" value="PFL_dom"/>
</dbReference>
<reference evidence="12" key="1">
    <citation type="submission" date="2022-08" db="EMBL/GenBank/DDBJ databases">
        <title>Novel sulfate-reducing endosymbionts in the free-living metamonad Anaeramoeba.</title>
        <authorList>
            <person name="Jerlstrom-Hultqvist J."/>
            <person name="Cepicka I."/>
            <person name="Gallot-Lavallee L."/>
            <person name="Salas-Leiva D."/>
            <person name="Curtis B.A."/>
            <person name="Zahonova K."/>
            <person name="Pipaliya S."/>
            <person name="Dacks J."/>
            <person name="Roger A.J."/>
        </authorList>
    </citation>
    <scope>NUCLEOTIDE SEQUENCE</scope>
    <source>
        <strain evidence="12">Schooner1</strain>
    </source>
</reference>
<dbReference type="EMBL" id="JAOAOG010000301">
    <property type="protein sequence ID" value="KAJ6231265.1"/>
    <property type="molecule type" value="Genomic_DNA"/>
</dbReference>
<dbReference type="PROSITE" id="PS51918">
    <property type="entry name" value="RADICAL_SAM"/>
    <property type="match status" value="1"/>
</dbReference>
<evidence type="ECO:0000259" key="8">
    <source>
        <dbReference type="PROSITE" id="PS51149"/>
    </source>
</evidence>
<evidence type="ECO:0000256" key="6">
    <source>
        <dbReference type="ARBA" id="ARBA00023239"/>
    </source>
</evidence>
<evidence type="ECO:0000259" key="9">
    <source>
        <dbReference type="PROSITE" id="PS51379"/>
    </source>
</evidence>
<dbReference type="PANTHER" id="PTHR43641">
    <property type="entry name" value="FORMATE ACETYLTRANSFERASE 3-RELATED"/>
    <property type="match status" value="1"/>
</dbReference>
<dbReference type="SFLD" id="SFLDG01066">
    <property type="entry name" value="organic_radical-activating_enz"/>
    <property type="match status" value="1"/>
</dbReference>